<sequence length="159" mass="16990">MNHRVTIDGLRILLVAAVLVIASIQLIFLPWLSGEVARDLPAEAFMRWPILGLSIAGLACVQVGLVSMFRLLGLTKAGDVFSSRALRWVDAIIGAALAASLVCAATIVYQSFTVGGPPVWMLLLWCGVLAGIGIALLMVVMRGLLVQATTLRYDMEAVI</sequence>
<feature type="transmembrane region" description="Helical" evidence="1">
    <location>
        <begin position="51"/>
        <end position="73"/>
    </location>
</feature>
<keyword evidence="3" id="KW-1185">Reference proteome</keyword>
<organism evidence="2 3">
    <name type="scientific">Flaviflexus equikiangi</name>
    <dbReference type="NCBI Taxonomy" id="2758573"/>
    <lineage>
        <taxon>Bacteria</taxon>
        <taxon>Bacillati</taxon>
        <taxon>Actinomycetota</taxon>
        <taxon>Actinomycetes</taxon>
        <taxon>Actinomycetales</taxon>
        <taxon>Actinomycetaceae</taxon>
        <taxon>Flaviflexus</taxon>
    </lineage>
</organism>
<protein>
    <submittedName>
        <fullName evidence="2">DUF2975 domain-containing protein</fullName>
    </submittedName>
</protein>
<dbReference type="Pfam" id="PF11188">
    <property type="entry name" value="DUF2975"/>
    <property type="match status" value="1"/>
</dbReference>
<keyword evidence="1" id="KW-0472">Membrane</keyword>
<comment type="caution">
    <text evidence="2">The sequence shown here is derived from an EMBL/GenBank/DDBJ whole genome shotgun (WGS) entry which is preliminary data.</text>
</comment>
<name>A0ABS2TDB1_9ACTO</name>
<accession>A0ABS2TDB1</accession>
<gene>
    <name evidence="2" type="ORF">JVW63_02775</name>
</gene>
<dbReference type="InterPro" id="IPR021354">
    <property type="entry name" value="DUF2975"/>
</dbReference>
<reference evidence="3" key="1">
    <citation type="submission" date="2021-02" db="EMBL/GenBank/DDBJ databases">
        <title>Leucobacter sp. CX169.</title>
        <authorList>
            <person name="Cheng Y."/>
        </authorList>
    </citation>
    <scope>NUCLEOTIDE SEQUENCE [LARGE SCALE GENOMIC DNA]</scope>
    <source>
        <strain evidence="3">JY899</strain>
    </source>
</reference>
<evidence type="ECO:0000256" key="1">
    <source>
        <dbReference type="SAM" id="Phobius"/>
    </source>
</evidence>
<feature type="transmembrane region" description="Helical" evidence="1">
    <location>
        <begin position="122"/>
        <end position="145"/>
    </location>
</feature>
<proteinExistence type="predicted"/>
<evidence type="ECO:0000313" key="3">
    <source>
        <dbReference type="Proteomes" id="UP000705983"/>
    </source>
</evidence>
<evidence type="ECO:0000313" key="2">
    <source>
        <dbReference type="EMBL" id="MBM9432627.1"/>
    </source>
</evidence>
<feature type="transmembrane region" description="Helical" evidence="1">
    <location>
        <begin position="12"/>
        <end position="31"/>
    </location>
</feature>
<dbReference type="EMBL" id="JAFFJS010000001">
    <property type="protein sequence ID" value="MBM9432627.1"/>
    <property type="molecule type" value="Genomic_DNA"/>
</dbReference>
<feature type="transmembrane region" description="Helical" evidence="1">
    <location>
        <begin position="85"/>
        <end position="110"/>
    </location>
</feature>
<keyword evidence="1" id="KW-0812">Transmembrane</keyword>
<keyword evidence="1" id="KW-1133">Transmembrane helix</keyword>
<dbReference type="RefSeq" id="WP_187996097.1">
    <property type="nucleotide sequence ID" value="NZ_JACEXG010000001.1"/>
</dbReference>
<dbReference type="Proteomes" id="UP000705983">
    <property type="component" value="Unassembled WGS sequence"/>
</dbReference>